<name>A0A7V1PWK2_CALAY</name>
<accession>A0A7V1PWK2</accession>
<dbReference type="PIRSF" id="PIRSF004553">
    <property type="entry name" value="CHP00095"/>
    <property type="match status" value="1"/>
</dbReference>
<keyword evidence="1 3" id="KW-0489">Methyltransferase</keyword>
<keyword evidence="2 3" id="KW-0808">Transferase</keyword>
<dbReference type="InterPro" id="IPR004398">
    <property type="entry name" value="RNA_MeTrfase_RsmD"/>
</dbReference>
<dbReference type="PANTHER" id="PTHR43542">
    <property type="entry name" value="METHYLTRANSFERASE"/>
    <property type="match status" value="1"/>
</dbReference>
<gene>
    <name evidence="3" type="primary">rsmD</name>
    <name evidence="3" type="ORF">ENJ10_13425</name>
</gene>
<dbReference type="Proteomes" id="UP000886005">
    <property type="component" value="Unassembled WGS sequence"/>
</dbReference>
<dbReference type="InterPro" id="IPR029063">
    <property type="entry name" value="SAM-dependent_MTases_sf"/>
</dbReference>
<dbReference type="PANTHER" id="PTHR43542:SF1">
    <property type="entry name" value="METHYLTRANSFERASE"/>
    <property type="match status" value="1"/>
</dbReference>
<dbReference type="Gene3D" id="3.40.50.150">
    <property type="entry name" value="Vaccinia Virus protein VP39"/>
    <property type="match status" value="1"/>
</dbReference>
<dbReference type="EMBL" id="DRLD01000378">
    <property type="protein sequence ID" value="HED11687.1"/>
    <property type="molecule type" value="Genomic_DNA"/>
</dbReference>
<organism evidence="3">
    <name type="scientific">Caldithrix abyssi</name>
    <dbReference type="NCBI Taxonomy" id="187145"/>
    <lineage>
        <taxon>Bacteria</taxon>
        <taxon>Pseudomonadati</taxon>
        <taxon>Calditrichota</taxon>
        <taxon>Calditrichia</taxon>
        <taxon>Calditrichales</taxon>
        <taxon>Calditrichaceae</taxon>
        <taxon>Caldithrix</taxon>
    </lineage>
</organism>
<evidence type="ECO:0000256" key="2">
    <source>
        <dbReference type="ARBA" id="ARBA00022679"/>
    </source>
</evidence>
<dbReference type="CDD" id="cd02440">
    <property type="entry name" value="AdoMet_MTases"/>
    <property type="match status" value="1"/>
</dbReference>
<comment type="caution">
    <text evidence="3">The sequence shown here is derived from an EMBL/GenBank/DDBJ whole genome shotgun (WGS) entry which is preliminary data.</text>
</comment>
<dbReference type="AlphaFoldDB" id="A0A7V1PWK2"/>
<protein>
    <submittedName>
        <fullName evidence="3">16S rRNA (Guanine(966)-N(2))-methyltransferase RsmD</fullName>
        <ecNumber evidence="3">2.1.1.171</ecNumber>
    </submittedName>
</protein>
<proteinExistence type="predicted"/>
<evidence type="ECO:0000256" key="1">
    <source>
        <dbReference type="ARBA" id="ARBA00022603"/>
    </source>
</evidence>
<sequence>MDSSSLYINMRIVAGRYKGRKLQAGKDLSIRPTTDRVKEYIFQILDEYIAGKDVVDIFAGSGSLGIEALSRGARHITFVEKSRKSIAVLEKNLAALEISHDQYTIIQQAAEMFVQANRREFDIYLLDPPFAIEGLQILMDNLMRSRALGYRDLVIIEHEVSNPLALTSDIYELFKQKKMGRSLISFLQKTGEENE</sequence>
<evidence type="ECO:0000313" key="3">
    <source>
        <dbReference type="EMBL" id="HED11687.1"/>
    </source>
</evidence>
<dbReference type="EC" id="2.1.1.171" evidence="3"/>
<dbReference type="Pfam" id="PF03602">
    <property type="entry name" value="Cons_hypoth95"/>
    <property type="match status" value="1"/>
</dbReference>
<reference evidence="3" key="1">
    <citation type="journal article" date="2020" name="mSystems">
        <title>Genome- and Community-Level Interaction Insights into Carbon Utilization and Element Cycling Functions of Hydrothermarchaeota in Hydrothermal Sediment.</title>
        <authorList>
            <person name="Zhou Z."/>
            <person name="Liu Y."/>
            <person name="Xu W."/>
            <person name="Pan J."/>
            <person name="Luo Z.H."/>
            <person name="Li M."/>
        </authorList>
    </citation>
    <scope>NUCLEOTIDE SEQUENCE [LARGE SCALE GENOMIC DNA]</scope>
    <source>
        <strain evidence="3">HyVt-456</strain>
    </source>
</reference>
<dbReference type="NCBIfam" id="TIGR00095">
    <property type="entry name" value="16S rRNA (guanine(966)-N(2))-methyltransferase RsmD"/>
    <property type="match status" value="1"/>
</dbReference>
<dbReference type="SUPFAM" id="SSF53335">
    <property type="entry name" value="S-adenosyl-L-methionine-dependent methyltransferases"/>
    <property type="match status" value="1"/>
</dbReference>
<dbReference type="GO" id="GO:0052913">
    <property type="term" value="F:16S rRNA (guanine(966)-N(2))-methyltransferase activity"/>
    <property type="evidence" value="ECO:0007669"/>
    <property type="project" value="UniProtKB-EC"/>
</dbReference>